<dbReference type="KEGG" id="pfm:Pyrfu_0741"/>
<dbReference type="RefSeq" id="WP_014026287.1">
    <property type="nucleotide sequence ID" value="NC_015931.1"/>
</dbReference>
<dbReference type="Proteomes" id="UP000001037">
    <property type="component" value="Chromosome"/>
</dbReference>
<evidence type="ECO:0000313" key="1">
    <source>
        <dbReference type="EMBL" id="AEM38610.1"/>
    </source>
</evidence>
<dbReference type="GeneID" id="11139209"/>
<dbReference type="EMBL" id="CP002838">
    <property type="protein sequence ID" value="AEM38610.1"/>
    <property type="molecule type" value="Genomic_DNA"/>
</dbReference>
<keyword evidence="2" id="KW-1185">Reference proteome</keyword>
<reference evidence="1 2" key="1">
    <citation type="journal article" date="2011" name="Stand. Genomic Sci.">
        <title>Complete genome sequence of the hyperthermophilic chemolithoautotroph Pyrolobus fumarii type strain (1A).</title>
        <authorList>
            <person name="Anderson I."/>
            <person name="Goker M."/>
            <person name="Nolan M."/>
            <person name="Lucas S."/>
            <person name="Hammon N."/>
            <person name="Deshpande S."/>
            <person name="Cheng J.F."/>
            <person name="Tapia R."/>
            <person name="Han C."/>
            <person name="Goodwin L."/>
            <person name="Pitluck S."/>
            <person name="Huntemann M."/>
            <person name="Liolios K."/>
            <person name="Ivanova N."/>
            <person name="Pagani I."/>
            <person name="Mavromatis K."/>
            <person name="Ovchinikova G."/>
            <person name="Pati A."/>
            <person name="Chen A."/>
            <person name="Palaniappan K."/>
            <person name="Land M."/>
            <person name="Hauser L."/>
            <person name="Brambilla E.M."/>
            <person name="Huber H."/>
            <person name="Yasawong M."/>
            <person name="Rohde M."/>
            <person name="Spring S."/>
            <person name="Abt B."/>
            <person name="Sikorski J."/>
            <person name="Wirth R."/>
            <person name="Detter J.C."/>
            <person name="Woyke T."/>
            <person name="Bristow J."/>
            <person name="Eisen J.A."/>
            <person name="Markowitz V."/>
            <person name="Hugenholtz P."/>
            <person name="Kyrpides N.C."/>
            <person name="Klenk H.P."/>
            <person name="Lapidus A."/>
        </authorList>
    </citation>
    <scope>NUCLEOTIDE SEQUENCE [LARGE SCALE GENOMIC DNA]</scope>
    <source>
        <strain evidence="2">DSM 11204 / 1A</strain>
    </source>
</reference>
<accession>G0EDC5</accession>
<gene>
    <name evidence="1" type="ordered locus">Pyrfu_0741</name>
</gene>
<dbReference type="InParanoid" id="G0EDC5"/>
<evidence type="ECO:0000313" key="2">
    <source>
        <dbReference type="Proteomes" id="UP000001037"/>
    </source>
</evidence>
<organism evidence="1 2">
    <name type="scientific">Pyrolobus fumarii (strain DSM 11204 / 1A)</name>
    <dbReference type="NCBI Taxonomy" id="694429"/>
    <lineage>
        <taxon>Archaea</taxon>
        <taxon>Thermoproteota</taxon>
        <taxon>Thermoprotei</taxon>
        <taxon>Desulfurococcales</taxon>
        <taxon>Pyrodictiaceae</taxon>
        <taxon>Pyrolobus</taxon>
    </lineage>
</organism>
<protein>
    <submittedName>
        <fullName evidence="1">Uncharacterized protein</fullName>
    </submittedName>
</protein>
<dbReference type="HOGENOM" id="CLU_2379531_0_0_2"/>
<dbReference type="AlphaFoldDB" id="G0EDC5"/>
<proteinExistence type="predicted"/>
<sequence length="94" mass="10418">MDRVEVLLDEARRGAIEGDARRACEAALRLVDVVLREGPRVAQESGRGIEPGDVLLAEALSLRAEQVKEEPKADECLELAEAAFRLYKRLQGME</sequence>
<name>G0EDC5_PYRF1</name>
<dbReference type="STRING" id="694429.Pyrfu_0741"/>